<evidence type="ECO:0000256" key="10">
    <source>
        <dbReference type="RuleBase" id="RU364129"/>
    </source>
</evidence>
<comment type="caution">
    <text evidence="11">The sequence shown here is derived from an EMBL/GenBank/DDBJ whole genome shotgun (WGS) entry which is preliminary data.</text>
</comment>
<dbReference type="EMBL" id="NAJP01000202">
    <property type="protein sequence ID" value="TKA23813.1"/>
    <property type="molecule type" value="Genomic_DNA"/>
</dbReference>
<keyword evidence="5 10" id="KW-0805">Transcription regulation</keyword>
<evidence type="ECO:0000256" key="7">
    <source>
        <dbReference type="ARBA" id="ARBA00023163"/>
    </source>
</evidence>
<evidence type="ECO:0000256" key="5">
    <source>
        <dbReference type="ARBA" id="ARBA00023015"/>
    </source>
</evidence>
<keyword evidence="6 10" id="KW-0010">Activator</keyword>
<evidence type="ECO:0000313" key="12">
    <source>
        <dbReference type="Proteomes" id="UP000310066"/>
    </source>
</evidence>
<evidence type="ECO:0000313" key="11">
    <source>
        <dbReference type="EMBL" id="TKA23813.1"/>
    </source>
</evidence>
<sequence length="125" mass="14413">METLETNGTTPTPRLRDPDFYAGYTRFQIELEVTQFVQSLSNPLYIQHLALNKYLDDPAFIAYLAYLEYFRRPEYLRFLLYPGPTLRALELLQQEHFRKDAVTPALIEAMAREGFEAATSGTTGI</sequence>
<dbReference type="GO" id="GO:0003712">
    <property type="term" value="F:transcription coregulator activity"/>
    <property type="evidence" value="ECO:0007669"/>
    <property type="project" value="InterPro"/>
</dbReference>
<dbReference type="OrthoDB" id="10257739at2759"/>
<organism evidence="11 12">
    <name type="scientific">Friedmanniomyces endolithicus</name>
    <dbReference type="NCBI Taxonomy" id="329885"/>
    <lineage>
        <taxon>Eukaryota</taxon>
        <taxon>Fungi</taxon>
        <taxon>Dikarya</taxon>
        <taxon>Ascomycota</taxon>
        <taxon>Pezizomycotina</taxon>
        <taxon>Dothideomycetes</taxon>
        <taxon>Dothideomycetidae</taxon>
        <taxon>Mycosphaerellales</taxon>
        <taxon>Teratosphaeriaceae</taxon>
        <taxon>Friedmanniomyces</taxon>
    </lineage>
</organism>
<reference evidence="11 12" key="1">
    <citation type="submission" date="2017-03" db="EMBL/GenBank/DDBJ databases">
        <title>Genomes of endolithic fungi from Antarctica.</title>
        <authorList>
            <person name="Coleine C."/>
            <person name="Masonjones S."/>
            <person name="Stajich J.E."/>
        </authorList>
    </citation>
    <scope>NUCLEOTIDE SEQUENCE [LARGE SCALE GENOMIC DNA]</scope>
    <source>
        <strain evidence="11 12">CCFEE 5311</strain>
    </source>
</reference>
<dbReference type="PANTHER" id="PTHR13186">
    <property type="entry name" value="MEDIATOR OF RNA POLYMERASE II TRANSCRIPTION SUBUNIT 31"/>
    <property type="match status" value="1"/>
</dbReference>
<evidence type="ECO:0000256" key="8">
    <source>
        <dbReference type="ARBA" id="ARBA00023242"/>
    </source>
</evidence>
<dbReference type="STRING" id="329885.A0A4U0TP40"/>
<comment type="similarity">
    <text evidence="2 10">Belongs to the Mediator complex subunit 31 family.</text>
</comment>
<evidence type="ECO:0000256" key="1">
    <source>
        <dbReference type="ARBA" id="ARBA00004123"/>
    </source>
</evidence>
<evidence type="ECO:0000256" key="3">
    <source>
        <dbReference type="ARBA" id="ARBA00011837"/>
    </source>
</evidence>
<dbReference type="Proteomes" id="UP000310066">
    <property type="component" value="Unassembled WGS sequence"/>
</dbReference>
<dbReference type="InterPro" id="IPR038089">
    <property type="entry name" value="Med31_sf"/>
</dbReference>
<dbReference type="FunFam" id="1.10.10.1340:FF:000002">
    <property type="entry name" value="Mediator of RNA polymerase II transcription subunit 31"/>
    <property type="match status" value="1"/>
</dbReference>
<dbReference type="GO" id="GO:0006355">
    <property type="term" value="P:regulation of DNA-templated transcription"/>
    <property type="evidence" value="ECO:0007669"/>
    <property type="project" value="InterPro"/>
</dbReference>
<gene>
    <name evidence="11" type="ORF">B0A54_17495</name>
</gene>
<dbReference type="GO" id="GO:0016592">
    <property type="term" value="C:mediator complex"/>
    <property type="evidence" value="ECO:0007669"/>
    <property type="project" value="InterPro"/>
</dbReference>
<name>A0A4U0TP40_9PEZI</name>
<comment type="subcellular location">
    <subcellularLocation>
        <location evidence="1 10">Nucleus</location>
    </subcellularLocation>
</comment>
<keyword evidence="8 10" id="KW-0539">Nucleus</keyword>
<dbReference type="InterPro" id="IPR008831">
    <property type="entry name" value="Mediator_Med31"/>
</dbReference>
<proteinExistence type="inferred from homology"/>
<comment type="subunit">
    <text evidence="3 10">Component of the Mediator complex.</text>
</comment>
<dbReference type="AlphaFoldDB" id="A0A4U0TP40"/>
<evidence type="ECO:0000256" key="2">
    <source>
        <dbReference type="ARBA" id="ARBA00006378"/>
    </source>
</evidence>
<accession>A0A4U0TP40</accession>
<comment type="function">
    <text evidence="9 10">Component of the Mediator complex, a coactivator involved in the regulated transcription of nearly all RNA polymerase II-dependent genes. Mediator functions as a bridge to convey information from gene-specific regulatory proteins to the basal RNA polymerase II transcription machinery. Mediator is recruited to promoters by direct interactions with regulatory proteins and serves as a scaffold for the assembly of a functional preinitiation complex with RNA polymerase II and the general transcription factors.</text>
</comment>
<evidence type="ECO:0000256" key="4">
    <source>
        <dbReference type="ARBA" id="ARBA00019660"/>
    </source>
</evidence>
<dbReference type="Pfam" id="PF05669">
    <property type="entry name" value="Med31"/>
    <property type="match status" value="1"/>
</dbReference>
<evidence type="ECO:0000256" key="6">
    <source>
        <dbReference type="ARBA" id="ARBA00023159"/>
    </source>
</evidence>
<evidence type="ECO:0000256" key="9">
    <source>
        <dbReference type="ARBA" id="ARBA00025687"/>
    </source>
</evidence>
<keyword evidence="7 10" id="KW-0804">Transcription</keyword>
<protein>
    <recommendedName>
        <fullName evidence="4 10">Mediator of RNA polymerase II transcription subunit 31</fullName>
    </recommendedName>
</protein>
<dbReference type="Gene3D" id="1.10.10.1340">
    <property type="entry name" value="Mediator of RNA polymerase II, submodule Med31 (Soh1)"/>
    <property type="match status" value="1"/>
</dbReference>